<dbReference type="SUPFAM" id="SSF161070">
    <property type="entry name" value="SNF-like"/>
    <property type="match status" value="1"/>
</dbReference>
<feature type="binding site" evidence="6">
    <location>
        <position position="79"/>
    </location>
    <ligand>
        <name>Na(+)</name>
        <dbReference type="ChEBI" id="CHEBI:29101"/>
        <label>1</label>
    </ligand>
</feature>
<dbReference type="InterPro" id="IPR037272">
    <property type="entry name" value="SNS_sf"/>
</dbReference>
<dbReference type="PRINTS" id="PR00176">
    <property type="entry name" value="NANEUSMPORT"/>
</dbReference>
<evidence type="ECO:0000256" key="6">
    <source>
        <dbReference type="PIRSR" id="PIRSR600175-1"/>
    </source>
</evidence>
<keyword evidence="2" id="KW-0813">Transport</keyword>
<protein>
    <submittedName>
        <fullName evidence="10">Uncharacterized protein LOC110986521 isoform X1</fullName>
    </submittedName>
</protein>
<evidence type="ECO:0000256" key="4">
    <source>
        <dbReference type="ARBA" id="ARBA00022989"/>
    </source>
</evidence>
<feature type="transmembrane region" description="Helical" evidence="8">
    <location>
        <begin position="99"/>
        <end position="120"/>
    </location>
</feature>
<dbReference type="GO" id="GO:0006865">
    <property type="term" value="P:amino acid transport"/>
    <property type="evidence" value="ECO:0007669"/>
    <property type="project" value="TreeGrafter"/>
</dbReference>
<evidence type="ECO:0000256" key="5">
    <source>
        <dbReference type="ARBA" id="ARBA00023136"/>
    </source>
</evidence>
<comment type="subcellular location">
    <subcellularLocation>
        <location evidence="1">Membrane</location>
        <topology evidence="1">Multi-pass membrane protein</topology>
    </subcellularLocation>
</comment>
<proteinExistence type="predicted"/>
<evidence type="ECO:0000256" key="2">
    <source>
        <dbReference type="ARBA" id="ARBA00022448"/>
    </source>
</evidence>
<dbReference type="InterPro" id="IPR000175">
    <property type="entry name" value="Na/ntran_symport"/>
</dbReference>
<evidence type="ECO:0000256" key="3">
    <source>
        <dbReference type="ARBA" id="ARBA00022692"/>
    </source>
</evidence>
<dbReference type="Pfam" id="PF00209">
    <property type="entry name" value="SNF"/>
    <property type="match status" value="1"/>
</dbReference>
<keyword evidence="4 8" id="KW-1133">Transmembrane helix</keyword>
<dbReference type="AlphaFoldDB" id="A0A8B7ZGK6"/>
<keyword evidence="9" id="KW-1185">Reference proteome</keyword>
<keyword evidence="3 8" id="KW-0812">Transmembrane</keyword>
<dbReference type="GeneID" id="110986521"/>
<sequence>MSCRNVLLLWTKNCLHHQIKGPVVKMIKFDELEKMSVSKPLPPPQSSNPVSVDTPDDAEQGEGWGNKVDFLLSCIWYAVGLGNVWRFPYLCYNSGRGAFLIPYTIMSLTVGLMVIAELGFGQFASRGWVSAWTISLLFRGFSSSSKMAKTNLKALAMLAGVVTLAHATASEQCDNPADPLQFHYSCVSQDVNLCIPGRRLKVAQPECNGQVDMDEICVPCDPGTYMPVNNFCNECIRKTECGPGQIENPEVKPNALRDRECIDRPATAGKIHDMKLPKKEFVVHKTENTSLIHPMLVRPVIMKNEDVECA</sequence>
<keyword evidence="6" id="KW-0479">Metal-binding</keyword>
<dbReference type="PANTHER" id="PTHR11616:SF240">
    <property type="entry name" value="BLOATED TUBULES, ISOFORM B-RELATED"/>
    <property type="match status" value="1"/>
</dbReference>
<evidence type="ECO:0000256" key="7">
    <source>
        <dbReference type="SAM" id="MobiDB-lite"/>
    </source>
</evidence>
<dbReference type="Gene3D" id="2.10.50.10">
    <property type="entry name" value="Tumor Necrosis Factor Receptor, subunit A, domain 2"/>
    <property type="match status" value="1"/>
</dbReference>
<dbReference type="OrthoDB" id="6581954at2759"/>
<evidence type="ECO:0000256" key="8">
    <source>
        <dbReference type="SAM" id="Phobius"/>
    </source>
</evidence>
<feature type="region of interest" description="Disordered" evidence="7">
    <location>
        <begin position="38"/>
        <end position="58"/>
    </location>
</feature>
<dbReference type="Proteomes" id="UP000694845">
    <property type="component" value="Unplaced"/>
</dbReference>
<gene>
    <name evidence="10" type="primary">LOC110986521</name>
</gene>
<accession>A0A8B7ZGK6</accession>
<dbReference type="PANTHER" id="PTHR11616">
    <property type="entry name" value="SODIUM/CHLORIDE DEPENDENT TRANSPORTER"/>
    <property type="match status" value="1"/>
</dbReference>
<keyword evidence="6" id="KW-0915">Sodium</keyword>
<keyword evidence="5 8" id="KW-0472">Membrane</keyword>
<feature type="binding site" evidence="6">
    <location>
        <position position="83"/>
    </location>
    <ligand>
        <name>Na(+)</name>
        <dbReference type="ChEBI" id="CHEBI:29101"/>
        <label>1</label>
    </ligand>
</feature>
<feature type="binding site" evidence="6">
    <location>
        <position position="78"/>
    </location>
    <ligand>
        <name>Na(+)</name>
        <dbReference type="ChEBI" id="CHEBI:29101"/>
        <label>1</label>
    </ligand>
</feature>
<evidence type="ECO:0000256" key="1">
    <source>
        <dbReference type="ARBA" id="ARBA00004141"/>
    </source>
</evidence>
<dbReference type="KEGG" id="aplc:110986521"/>
<dbReference type="RefSeq" id="XP_022104132.1">
    <property type="nucleotide sequence ID" value="XM_022248440.1"/>
</dbReference>
<dbReference type="GO" id="GO:0035725">
    <property type="term" value="P:sodium ion transmembrane transport"/>
    <property type="evidence" value="ECO:0007669"/>
    <property type="project" value="TreeGrafter"/>
</dbReference>
<dbReference type="PROSITE" id="PS50267">
    <property type="entry name" value="NA_NEUROTRAN_SYMP_3"/>
    <property type="match status" value="1"/>
</dbReference>
<reference evidence="10" key="1">
    <citation type="submission" date="2025-08" db="UniProtKB">
        <authorList>
            <consortium name="RefSeq"/>
        </authorList>
    </citation>
    <scope>IDENTIFICATION</scope>
</reference>
<dbReference type="GO" id="GO:0046872">
    <property type="term" value="F:metal ion binding"/>
    <property type="evidence" value="ECO:0007669"/>
    <property type="project" value="UniProtKB-KW"/>
</dbReference>
<dbReference type="GO" id="GO:0005886">
    <property type="term" value="C:plasma membrane"/>
    <property type="evidence" value="ECO:0007669"/>
    <property type="project" value="TreeGrafter"/>
</dbReference>
<name>A0A8B7ZGK6_ACAPL</name>
<organism evidence="9 10">
    <name type="scientific">Acanthaster planci</name>
    <name type="common">Crown-of-thorns starfish</name>
    <dbReference type="NCBI Taxonomy" id="133434"/>
    <lineage>
        <taxon>Eukaryota</taxon>
        <taxon>Metazoa</taxon>
        <taxon>Echinodermata</taxon>
        <taxon>Eleutherozoa</taxon>
        <taxon>Asterozoa</taxon>
        <taxon>Asteroidea</taxon>
        <taxon>Valvatacea</taxon>
        <taxon>Valvatida</taxon>
        <taxon>Acanthasteridae</taxon>
        <taxon>Acanthaster</taxon>
    </lineage>
</organism>
<evidence type="ECO:0000313" key="9">
    <source>
        <dbReference type="Proteomes" id="UP000694845"/>
    </source>
</evidence>
<evidence type="ECO:0000313" key="10">
    <source>
        <dbReference type="RefSeq" id="XP_022104132.1"/>
    </source>
</evidence>